<protein>
    <submittedName>
        <fullName evidence="3">Uncharacterized iron-regulated membrane protein</fullName>
    </submittedName>
</protein>
<feature type="region of interest" description="Disordered" evidence="1">
    <location>
        <begin position="252"/>
        <end position="290"/>
    </location>
</feature>
<dbReference type="PANTHER" id="PTHR34219:SF3">
    <property type="entry name" value="BLL7967 PROTEIN"/>
    <property type="match status" value="1"/>
</dbReference>
<evidence type="ECO:0000313" key="4">
    <source>
        <dbReference type="Proteomes" id="UP000198916"/>
    </source>
</evidence>
<feature type="compositionally biased region" description="Low complexity" evidence="1">
    <location>
        <begin position="258"/>
        <end position="271"/>
    </location>
</feature>
<feature type="transmembrane region" description="Helical" evidence="2">
    <location>
        <begin position="21"/>
        <end position="43"/>
    </location>
</feature>
<evidence type="ECO:0000313" key="3">
    <source>
        <dbReference type="EMBL" id="SEL92967.1"/>
    </source>
</evidence>
<proteinExistence type="predicted"/>
<dbReference type="OrthoDB" id="111691at2"/>
<dbReference type="PANTHER" id="PTHR34219">
    <property type="entry name" value="IRON-REGULATED INNER MEMBRANE PROTEIN-RELATED"/>
    <property type="match status" value="1"/>
</dbReference>
<dbReference type="RefSeq" id="WP_090609167.1">
    <property type="nucleotide sequence ID" value="NZ_FNZR01000014.1"/>
</dbReference>
<accession>A0A1H7U9L1</accession>
<keyword evidence="4" id="KW-1185">Reference proteome</keyword>
<dbReference type="STRING" id="332977.SAMN05421740_11416"/>
<evidence type="ECO:0000256" key="2">
    <source>
        <dbReference type="SAM" id="Phobius"/>
    </source>
</evidence>
<dbReference type="Proteomes" id="UP000198916">
    <property type="component" value="Unassembled WGS sequence"/>
</dbReference>
<reference evidence="4" key="1">
    <citation type="submission" date="2016-10" db="EMBL/GenBank/DDBJ databases">
        <authorList>
            <person name="Varghese N."/>
            <person name="Submissions S."/>
        </authorList>
    </citation>
    <scope>NUCLEOTIDE SEQUENCE [LARGE SCALE GENOMIC DNA]</scope>
    <source>
        <strain evidence="4">Jip14</strain>
    </source>
</reference>
<keyword evidence="2" id="KW-0812">Transmembrane</keyword>
<dbReference type="AlphaFoldDB" id="A0A1H7U9L1"/>
<feature type="transmembrane region" description="Helical" evidence="2">
    <location>
        <begin position="219"/>
        <end position="239"/>
    </location>
</feature>
<dbReference type="Pfam" id="PF03929">
    <property type="entry name" value="PepSY_TM"/>
    <property type="match status" value="1"/>
</dbReference>
<feature type="transmembrane region" description="Helical" evidence="2">
    <location>
        <begin position="396"/>
        <end position="417"/>
    </location>
</feature>
<organism evidence="3 4">
    <name type="scientific">Parapedobacter koreensis</name>
    <dbReference type="NCBI Taxonomy" id="332977"/>
    <lineage>
        <taxon>Bacteria</taxon>
        <taxon>Pseudomonadati</taxon>
        <taxon>Bacteroidota</taxon>
        <taxon>Sphingobacteriia</taxon>
        <taxon>Sphingobacteriales</taxon>
        <taxon>Sphingobacteriaceae</taxon>
        <taxon>Parapedobacter</taxon>
    </lineage>
</organism>
<dbReference type="InterPro" id="IPR005625">
    <property type="entry name" value="PepSY-ass_TM"/>
</dbReference>
<feature type="transmembrane region" description="Helical" evidence="2">
    <location>
        <begin position="169"/>
        <end position="189"/>
    </location>
</feature>
<name>A0A1H7U9L1_9SPHI</name>
<dbReference type="EMBL" id="FNZR01000014">
    <property type="protein sequence ID" value="SEL92967.1"/>
    <property type="molecule type" value="Genomic_DNA"/>
</dbReference>
<keyword evidence="2" id="KW-0472">Membrane</keyword>
<keyword evidence="2" id="KW-1133">Transmembrane helix</keyword>
<gene>
    <name evidence="3" type="ORF">SAMN05421740_11416</name>
</gene>
<evidence type="ECO:0000256" key="1">
    <source>
        <dbReference type="SAM" id="MobiDB-lite"/>
    </source>
</evidence>
<sequence>MASANRSTWQKTRKLFNDIHLWLGLSSGLIIFVVCLSGTIYVFNTELTEWGTPHLYRVAPPVGAERKSPDAFLQHVEAHSGGAVSSVNVPSDPKRSYTYTVRTAGDNSRFGTAYLVNPYTGELLGSSTEKNAVKDFMSTMFSLHRWLLLDKIEQPLIEGLENRQLGSMISGWATIIFTLGCITGLVIWFPPKVKNWKQGLKIKMGRSWKRTNHDLHNSLAFYALALLLVMGITGPQWSFPWYRTGLQKTLGTYKPEAGPQGNTPGPQGNTPGPQPHGAMAHGHGAPDRALHAATADTAQQAPSLALSALIASADTHLPYPGDYAISLPASPGAPAQITKTKIGFFAPAAGDKVSLDTRTGALVSLDIFSQKPFNERIAGSIKALHVGNVYGTFSKILYFFACLIATTLPVTGTLIWINKMWKKQKRPRKAPIARQAVAQ</sequence>